<feature type="chain" id="PRO_5001655810" evidence="2">
    <location>
        <begin position="21"/>
        <end position="84"/>
    </location>
</feature>
<evidence type="ECO:0000313" key="3">
    <source>
        <dbReference type="EMBL" id="CDP18507.1"/>
    </source>
</evidence>
<dbReference type="Proteomes" id="UP000295252">
    <property type="component" value="Unassembled WGS sequence"/>
</dbReference>
<dbReference type="Gramene" id="CDP18507">
    <property type="protein sequence ID" value="CDP18507"/>
    <property type="gene ID" value="GSCOC_T00005513001"/>
</dbReference>
<name>A0A068VD39_COFCA</name>
<feature type="signal peptide" evidence="2">
    <location>
        <begin position="1"/>
        <end position="20"/>
    </location>
</feature>
<protein>
    <submittedName>
        <fullName evidence="3">DH200=94 genomic scaffold, scaffold_245</fullName>
    </submittedName>
</protein>
<feature type="transmembrane region" description="Helical" evidence="1">
    <location>
        <begin position="61"/>
        <end position="78"/>
    </location>
</feature>
<keyword evidence="1" id="KW-0472">Membrane</keyword>
<keyword evidence="1" id="KW-0812">Transmembrane</keyword>
<evidence type="ECO:0000256" key="1">
    <source>
        <dbReference type="SAM" id="Phobius"/>
    </source>
</evidence>
<gene>
    <name evidence="3" type="ORF">GSCOC_T00005513001</name>
</gene>
<dbReference type="AlphaFoldDB" id="A0A068VD39"/>
<accession>A0A068VD39</accession>
<keyword evidence="1" id="KW-1133">Transmembrane helix</keyword>
<evidence type="ECO:0000256" key="2">
    <source>
        <dbReference type="SAM" id="SignalP"/>
    </source>
</evidence>
<organism evidence="3 4">
    <name type="scientific">Coffea canephora</name>
    <name type="common">Robusta coffee</name>
    <dbReference type="NCBI Taxonomy" id="49390"/>
    <lineage>
        <taxon>Eukaryota</taxon>
        <taxon>Viridiplantae</taxon>
        <taxon>Streptophyta</taxon>
        <taxon>Embryophyta</taxon>
        <taxon>Tracheophyta</taxon>
        <taxon>Spermatophyta</taxon>
        <taxon>Magnoliopsida</taxon>
        <taxon>eudicotyledons</taxon>
        <taxon>Gunneridae</taxon>
        <taxon>Pentapetalae</taxon>
        <taxon>asterids</taxon>
        <taxon>lamiids</taxon>
        <taxon>Gentianales</taxon>
        <taxon>Rubiaceae</taxon>
        <taxon>Ixoroideae</taxon>
        <taxon>Gardenieae complex</taxon>
        <taxon>Bertiereae - Coffeeae clade</taxon>
        <taxon>Coffeeae</taxon>
        <taxon>Coffea</taxon>
    </lineage>
</organism>
<dbReference type="EMBL" id="HG739329">
    <property type="protein sequence ID" value="CDP18507.1"/>
    <property type="molecule type" value="Genomic_DNA"/>
</dbReference>
<keyword evidence="2" id="KW-0732">Signal</keyword>
<reference evidence="4" key="1">
    <citation type="journal article" date="2014" name="Science">
        <title>The coffee genome provides insight into the convergent evolution of caffeine biosynthesis.</title>
        <authorList>
            <person name="Denoeud F."/>
            <person name="Carretero-Paulet L."/>
            <person name="Dereeper A."/>
            <person name="Droc G."/>
            <person name="Guyot R."/>
            <person name="Pietrella M."/>
            <person name="Zheng C."/>
            <person name="Alberti A."/>
            <person name="Anthony F."/>
            <person name="Aprea G."/>
            <person name="Aury J.M."/>
            <person name="Bento P."/>
            <person name="Bernard M."/>
            <person name="Bocs S."/>
            <person name="Campa C."/>
            <person name="Cenci A."/>
            <person name="Combes M.C."/>
            <person name="Crouzillat D."/>
            <person name="Da Silva C."/>
            <person name="Daddiego L."/>
            <person name="De Bellis F."/>
            <person name="Dussert S."/>
            <person name="Garsmeur O."/>
            <person name="Gayraud T."/>
            <person name="Guignon V."/>
            <person name="Jahn K."/>
            <person name="Jamilloux V."/>
            <person name="Joet T."/>
            <person name="Labadie K."/>
            <person name="Lan T."/>
            <person name="Leclercq J."/>
            <person name="Lepelley M."/>
            <person name="Leroy T."/>
            <person name="Li L.T."/>
            <person name="Librado P."/>
            <person name="Lopez L."/>
            <person name="Munoz A."/>
            <person name="Noel B."/>
            <person name="Pallavicini A."/>
            <person name="Perrotta G."/>
            <person name="Poncet V."/>
            <person name="Pot D."/>
            <person name="Priyono X."/>
            <person name="Rigoreau M."/>
            <person name="Rouard M."/>
            <person name="Rozas J."/>
            <person name="Tranchant-Dubreuil C."/>
            <person name="VanBuren R."/>
            <person name="Zhang Q."/>
            <person name="Andrade A.C."/>
            <person name="Argout X."/>
            <person name="Bertrand B."/>
            <person name="de Kochko A."/>
            <person name="Graziosi G."/>
            <person name="Henry R.J."/>
            <person name="Jayarama X."/>
            <person name="Ming R."/>
            <person name="Nagai C."/>
            <person name="Rounsley S."/>
            <person name="Sankoff D."/>
            <person name="Giuliano G."/>
            <person name="Albert V.A."/>
            <person name="Wincker P."/>
            <person name="Lashermes P."/>
        </authorList>
    </citation>
    <scope>NUCLEOTIDE SEQUENCE [LARGE SCALE GENOMIC DNA]</scope>
    <source>
        <strain evidence="4">cv. DH200-94</strain>
    </source>
</reference>
<evidence type="ECO:0000313" key="4">
    <source>
        <dbReference type="Proteomes" id="UP000295252"/>
    </source>
</evidence>
<keyword evidence="4" id="KW-1185">Reference proteome</keyword>
<dbReference type="InParanoid" id="A0A068VD39"/>
<proteinExistence type="predicted"/>
<sequence>MDDVLLACIHLLLLYYYVRCTRTNKNAPLNKKRRLCLICILELVCQRCIYTNKNAPLNNKTAVFCLSLYLHILFLYYLQAISNP</sequence>